<dbReference type="Proteomes" id="UP000828390">
    <property type="component" value="Unassembled WGS sequence"/>
</dbReference>
<reference evidence="1" key="1">
    <citation type="journal article" date="2019" name="bioRxiv">
        <title>The Genome of the Zebra Mussel, Dreissena polymorpha: A Resource for Invasive Species Research.</title>
        <authorList>
            <person name="McCartney M.A."/>
            <person name="Auch B."/>
            <person name="Kono T."/>
            <person name="Mallez S."/>
            <person name="Zhang Y."/>
            <person name="Obille A."/>
            <person name="Becker A."/>
            <person name="Abrahante J.E."/>
            <person name="Garbe J."/>
            <person name="Badalamenti J.P."/>
            <person name="Herman A."/>
            <person name="Mangelson H."/>
            <person name="Liachko I."/>
            <person name="Sullivan S."/>
            <person name="Sone E.D."/>
            <person name="Koren S."/>
            <person name="Silverstein K.A.T."/>
            <person name="Beckman K.B."/>
            <person name="Gohl D.M."/>
        </authorList>
    </citation>
    <scope>NUCLEOTIDE SEQUENCE</scope>
    <source>
        <strain evidence="1">Duluth1</strain>
        <tissue evidence="1">Whole animal</tissue>
    </source>
</reference>
<proteinExistence type="predicted"/>
<accession>A0A9D4RAK2</accession>
<reference evidence="1" key="2">
    <citation type="submission" date="2020-11" db="EMBL/GenBank/DDBJ databases">
        <authorList>
            <person name="McCartney M.A."/>
            <person name="Auch B."/>
            <person name="Kono T."/>
            <person name="Mallez S."/>
            <person name="Becker A."/>
            <person name="Gohl D.M."/>
            <person name="Silverstein K.A.T."/>
            <person name="Koren S."/>
            <person name="Bechman K.B."/>
            <person name="Herman A."/>
            <person name="Abrahante J.E."/>
            <person name="Garbe J."/>
        </authorList>
    </citation>
    <scope>NUCLEOTIDE SEQUENCE</scope>
    <source>
        <strain evidence="1">Duluth1</strain>
        <tissue evidence="1">Whole animal</tissue>
    </source>
</reference>
<organism evidence="1 2">
    <name type="scientific">Dreissena polymorpha</name>
    <name type="common">Zebra mussel</name>
    <name type="synonym">Mytilus polymorpha</name>
    <dbReference type="NCBI Taxonomy" id="45954"/>
    <lineage>
        <taxon>Eukaryota</taxon>
        <taxon>Metazoa</taxon>
        <taxon>Spiralia</taxon>
        <taxon>Lophotrochozoa</taxon>
        <taxon>Mollusca</taxon>
        <taxon>Bivalvia</taxon>
        <taxon>Autobranchia</taxon>
        <taxon>Heteroconchia</taxon>
        <taxon>Euheterodonta</taxon>
        <taxon>Imparidentia</taxon>
        <taxon>Neoheterodontei</taxon>
        <taxon>Myida</taxon>
        <taxon>Dreissenoidea</taxon>
        <taxon>Dreissenidae</taxon>
        <taxon>Dreissena</taxon>
    </lineage>
</organism>
<evidence type="ECO:0000313" key="2">
    <source>
        <dbReference type="Proteomes" id="UP000828390"/>
    </source>
</evidence>
<protein>
    <submittedName>
        <fullName evidence="1">Uncharacterized protein</fullName>
    </submittedName>
</protein>
<gene>
    <name evidence="1" type="ORF">DPMN_024166</name>
</gene>
<keyword evidence="2" id="KW-1185">Reference proteome</keyword>
<dbReference type="EMBL" id="JAIWYP010000002">
    <property type="protein sequence ID" value="KAH3861239.1"/>
    <property type="molecule type" value="Genomic_DNA"/>
</dbReference>
<comment type="caution">
    <text evidence="1">The sequence shown here is derived from an EMBL/GenBank/DDBJ whole genome shotgun (WGS) entry which is preliminary data.</text>
</comment>
<name>A0A9D4RAK2_DREPO</name>
<sequence length="50" mass="5208">MEQGPTCTDRRSARPAVGRSARAAYATGSVLEPGITCVHNSVPEIKPGLV</sequence>
<dbReference type="AlphaFoldDB" id="A0A9D4RAK2"/>
<evidence type="ECO:0000313" key="1">
    <source>
        <dbReference type="EMBL" id="KAH3861239.1"/>
    </source>
</evidence>